<dbReference type="InterPro" id="IPR017907">
    <property type="entry name" value="Znf_RING_CS"/>
</dbReference>
<dbReference type="InterPro" id="IPR027370">
    <property type="entry name" value="Znf-RING_euk"/>
</dbReference>
<evidence type="ECO:0000256" key="5">
    <source>
        <dbReference type="SAM" id="MobiDB-lite"/>
    </source>
</evidence>
<dbReference type="SMART" id="SM00184">
    <property type="entry name" value="RING"/>
    <property type="match status" value="1"/>
</dbReference>
<feature type="region of interest" description="Disordered" evidence="5">
    <location>
        <begin position="90"/>
        <end position="121"/>
    </location>
</feature>
<feature type="compositionally biased region" description="Basic and acidic residues" evidence="5">
    <location>
        <begin position="90"/>
        <end position="101"/>
    </location>
</feature>
<dbReference type="GO" id="GO:0008270">
    <property type="term" value="F:zinc ion binding"/>
    <property type="evidence" value="ECO:0007669"/>
    <property type="project" value="UniProtKB-KW"/>
</dbReference>
<dbReference type="GeneID" id="20249979"/>
<dbReference type="GO" id="GO:0061630">
    <property type="term" value="F:ubiquitin protein ligase activity"/>
    <property type="evidence" value="ECO:0007669"/>
    <property type="project" value="InterPro"/>
</dbReference>
<dbReference type="OMA" id="QADRWNE"/>
<dbReference type="InterPro" id="IPR001841">
    <property type="entry name" value="Znf_RING"/>
</dbReference>
<feature type="compositionally biased region" description="Polar residues" evidence="5">
    <location>
        <begin position="151"/>
        <end position="163"/>
    </location>
</feature>
<dbReference type="GO" id="GO:0003697">
    <property type="term" value="F:single-stranded DNA binding"/>
    <property type="evidence" value="ECO:0007669"/>
    <property type="project" value="InterPro"/>
</dbReference>
<keyword evidence="1" id="KW-0479">Metal-binding</keyword>
<dbReference type="OrthoDB" id="6163055at2759"/>
<feature type="compositionally biased region" description="Polar residues" evidence="5">
    <location>
        <begin position="300"/>
        <end position="346"/>
    </location>
</feature>
<keyword evidence="8" id="KW-1185">Reference proteome</keyword>
<sequence>MADDMEYALSCSICMELFNEPMLLPCAHSLCKACLDKLRKPQGKAASKTIDCPQCREKLDIGLNCENVKKNFQLASIIDIYRLDSSRRQQLDVERPQHQHEQPPQIQQAQRMHQLQQTPQGAKPKLGFLAQLRQKQTQRQKKSKSCPPHTNPINSSEATANTEPLTYIQNVRASLRKTPDHTQDSQSDAKPVPRRSAPLPPIPKPRVCRTLEEEQLGETPPPLPPSRRSVGSLPSRVPPPVFGSLPSRVPPPVPKRPSQVRGSSPSRSNESQSTQESEDTQEPSTEAQSPSSPDERPTNDHSPNIPISNTLERSSNAPDAVSDQPNQTGPSVPDASPNSQEPNNLLNMSDVTLPEAHDHTEQVECSGVNDLGPECCTCERVPASQAIVQCQTCAMLFCSTCLGAFHPEPDSHHE</sequence>
<dbReference type="CTD" id="20249979"/>
<name>V3Z3Z1_LOTGI</name>
<proteinExistence type="predicted"/>
<dbReference type="PROSITE" id="PS00518">
    <property type="entry name" value="ZF_RING_1"/>
    <property type="match status" value="1"/>
</dbReference>
<dbReference type="PROSITE" id="PS50089">
    <property type="entry name" value="ZF_RING_2"/>
    <property type="match status" value="1"/>
</dbReference>
<evidence type="ECO:0000313" key="7">
    <source>
        <dbReference type="EMBL" id="ESO85348.1"/>
    </source>
</evidence>
<feature type="region of interest" description="Disordered" evidence="5">
    <location>
        <begin position="133"/>
        <end position="163"/>
    </location>
</feature>
<dbReference type="Gene3D" id="3.30.40.10">
    <property type="entry name" value="Zinc/RING finger domain, C3HC4 (zinc finger)"/>
    <property type="match status" value="1"/>
</dbReference>
<feature type="compositionally biased region" description="Polar residues" evidence="5">
    <location>
        <begin position="282"/>
        <end position="292"/>
    </location>
</feature>
<dbReference type="Proteomes" id="UP000030746">
    <property type="component" value="Unassembled WGS sequence"/>
</dbReference>
<feature type="compositionally biased region" description="Low complexity" evidence="5">
    <location>
        <begin position="102"/>
        <end position="114"/>
    </location>
</feature>
<dbReference type="InterPro" id="IPR013083">
    <property type="entry name" value="Znf_RING/FYVE/PHD"/>
</dbReference>
<gene>
    <name evidence="7" type="ORF">LOTGIDRAFT_235834</name>
</gene>
<feature type="non-terminal residue" evidence="7">
    <location>
        <position position="414"/>
    </location>
</feature>
<evidence type="ECO:0000259" key="6">
    <source>
        <dbReference type="PROSITE" id="PS50089"/>
    </source>
</evidence>
<accession>V3Z3Z1</accession>
<evidence type="ECO:0000256" key="2">
    <source>
        <dbReference type="ARBA" id="ARBA00022771"/>
    </source>
</evidence>
<dbReference type="GO" id="GO:0006513">
    <property type="term" value="P:protein monoubiquitination"/>
    <property type="evidence" value="ECO:0007669"/>
    <property type="project" value="InterPro"/>
</dbReference>
<keyword evidence="3" id="KW-0862">Zinc</keyword>
<organism evidence="7 8">
    <name type="scientific">Lottia gigantea</name>
    <name type="common">Giant owl limpet</name>
    <dbReference type="NCBI Taxonomy" id="225164"/>
    <lineage>
        <taxon>Eukaryota</taxon>
        <taxon>Metazoa</taxon>
        <taxon>Spiralia</taxon>
        <taxon>Lophotrochozoa</taxon>
        <taxon>Mollusca</taxon>
        <taxon>Gastropoda</taxon>
        <taxon>Patellogastropoda</taxon>
        <taxon>Lottioidea</taxon>
        <taxon>Lottiidae</taxon>
        <taxon>Lottia</taxon>
    </lineage>
</organism>
<dbReference type="Pfam" id="PF13445">
    <property type="entry name" value="zf-RING_UBOX"/>
    <property type="match status" value="1"/>
</dbReference>
<dbReference type="EMBL" id="KB203275">
    <property type="protein sequence ID" value="ESO85348.1"/>
    <property type="molecule type" value="Genomic_DNA"/>
</dbReference>
<feature type="region of interest" description="Disordered" evidence="5">
    <location>
        <begin position="176"/>
        <end position="346"/>
    </location>
</feature>
<evidence type="ECO:0000256" key="3">
    <source>
        <dbReference type="ARBA" id="ARBA00022833"/>
    </source>
</evidence>
<feature type="domain" description="RING-type" evidence="6">
    <location>
        <begin position="11"/>
        <end position="56"/>
    </location>
</feature>
<dbReference type="AlphaFoldDB" id="V3Z3Z1"/>
<dbReference type="KEGG" id="lgi:LOTGIDRAFT_235834"/>
<dbReference type="SUPFAM" id="SSF57850">
    <property type="entry name" value="RING/U-box"/>
    <property type="match status" value="1"/>
</dbReference>
<evidence type="ECO:0000256" key="1">
    <source>
        <dbReference type="ARBA" id="ARBA00022723"/>
    </source>
</evidence>
<dbReference type="RefSeq" id="XP_009064044.1">
    <property type="nucleotide sequence ID" value="XM_009065796.1"/>
</dbReference>
<protein>
    <recommendedName>
        <fullName evidence="6">RING-type domain-containing protein</fullName>
    </recommendedName>
</protein>
<evidence type="ECO:0000313" key="8">
    <source>
        <dbReference type="Proteomes" id="UP000030746"/>
    </source>
</evidence>
<dbReference type="HOGENOM" id="CLU_664941_0_0_1"/>
<feature type="compositionally biased region" description="Polar residues" evidence="5">
    <location>
        <begin position="262"/>
        <end position="275"/>
    </location>
</feature>
<reference evidence="7 8" key="1">
    <citation type="journal article" date="2013" name="Nature">
        <title>Insights into bilaterian evolution from three spiralian genomes.</title>
        <authorList>
            <person name="Simakov O."/>
            <person name="Marletaz F."/>
            <person name="Cho S.J."/>
            <person name="Edsinger-Gonzales E."/>
            <person name="Havlak P."/>
            <person name="Hellsten U."/>
            <person name="Kuo D.H."/>
            <person name="Larsson T."/>
            <person name="Lv J."/>
            <person name="Arendt D."/>
            <person name="Savage R."/>
            <person name="Osoegawa K."/>
            <person name="de Jong P."/>
            <person name="Grimwood J."/>
            <person name="Chapman J.A."/>
            <person name="Shapiro H."/>
            <person name="Aerts A."/>
            <person name="Otillar R.P."/>
            <person name="Terry A.Y."/>
            <person name="Boore J.L."/>
            <person name="Grigoriev I.V."/>
            <person name="Lindberg D.R."/>
            <person name="Seaver E.C."/>
            <person name="Weisblat D.A."/>
            <person name="Putnam N.H."/>
            <person name="Rokhsar D.S."/>
        </authorList>
    </citation>
    <scope>NUCLEOTIDE SEQUENCE [LARGE SCALE GENOMIC DNA]</scope>
</reference>
<evidence type="ECO:0000256" key="4">
    <source>
        <dbReference type="PROSITE-ProRule" id="PRU00175"/>
    </source>
</evidence>
<keyword evidence="2 4" id="KW-0863">Zinc-finger</keyword>
<dbReference type="GO" id="GO:0006301">
    <property type="term" value="P:DNA damage tolerance"/>
    <property type="evidence" value="ECO:0007669"/>
    <property type="project" value="InterPro"/>
</dbReference>
<dbReference type="PANTHER" id="PTHR14134">
    <property type="entry name" value="E3 UBIQUITIN-PROTEIN LIGASE RAD18"/>
    <property type="match status" value="1"/>
</dbReference>
<dbReference type="InterPro" id="IPR039577">
    <property type="entry name" value="Rad18"/>
</dbReference>